<feature type="chain" id="PRO_5035864534" description="SANT domain-containing protein" evidence="6">
    <location>
        <begin position="21"/>
        <end position="886"/>
    </location>
</feature>
<feature type="region of interest" description="Disordered" evidence="5">
    <location>
        <begin position="546"/>
        <end position="664"/>
    </location>
</feature>
<sequence>MQFFCWNLIISMTLVALMESVSLNLEDNADHQPSSETSIASDVIYDDSPVPPCIGSEHQAEIPNLATEDERRELMAGSLNSSTSHGYGYPILVGLALPIMWASPSDVNKKEEGLQMQNDSESETRGSSGDVQSQMTSTCPINNNTSKCDTTCQDQHTMMPAVQTERDSNQAHDDKMAPCPTQECVHVTNYPMMQQIGTKQLNPLPYSPIALWTDLEAELFLLGLYIFGKNLNLLSTFLGTKTVGDVLSYYYGKFYKRDAYKRWSDCRKAKTRKCILGERIFQGWRQQELISRLKSKIPKETHDSLIEVFKSFSDNQTSLKEFVFALKSIVGTKIFVEAVGVGKGKHDLTGFVTDQSKPNQALTVHSDLPTGKDCSSLASEDIIKFLTGDFRRSKTRSNDIFWEAVWPRLLAKGWHSEQPKDVSTTKNCLVFLVPGIKKFSRSKLTKGTHYFDSVSDVLKKVAADPVLLEFETDGVDHGLTAEKNGSITEMKLNQDSLLDGYQELPKFTIIDTSLVEGEEPFNVRELRNLPADANISFVLSRHASNMVSDSSSEDEDANDRLSDDQEDSGRATAEAKEIEMVSVGSLQNMVTANGHSSNGNDDKIDLTGSYGIKTKPERRKYLSPVSKRRRLTSCSNEQSSRRSFSFSKGGGLEKEKSKPLLTSKSAAADVGDTFQTKTIASCSTKEKPSEQKMNASNSVTNGGQNERMVMENLIKDKSFEHKADAVAEIHSKITADETKYAKEGHVSGPINSNKLKTPHDDRESGSICVTSSENENQSGIKADGAPSSSNSNMARDPSMATEKLVSQQPALEANPRRHGTRNRPPTARALEALAFGLLGSGKRKGDPKNMATNRRPSQRARKATKDPVPTASRGDAESSMDVEAHP</sequence>
<dbReference type="FunFam" id="1.10.10.60:FF:000374">
    <property type="entry name" value="Arginine-glutamic acid dipeptide repeat protein"/>
    <property type="match status" value="1"/>
</dbReference>
<evidence type="ECO:0000256" key="3">
    <source>
        <dbReference type="ARBA" id="ARBA00023163"/>
    </source>
</evidence>
<dbReference type="GO" id="GO:0005634">
    <property type="term" value="C:nucleus"/>
    <property type="evidence" value="ECO:0007669"/>
    <property type="project" value="UniProtKB-SubCell"/>
</dbReference>
<feature type="region of interest" description="Disordered" evidence="5">
    <location>
        <begin position="744"/>
        <end position="886"/>
    </location>
</feature>
<feature type="compositionally biased region" description="Polar residues" evidence="5">
    <location>
        <begin position="584"/>
        <end position="599"/>
    </location>
</feature>
<evidence type="ECO:0000313" key="9">
    <source>
        <dbReference type="Proteomes" id="UP000823388"/>
    </source>
</evidence>
<feature type="compositionally biased region" description="Polar residues" evidence="5">
    <location>
        <begin position="767"/>
        <end position="779"/>
    </location>
</feature>
<feature type="signal peptide" evidence="6">
    <location>
        <begin position="1"/>
        <end position="20"/>
    </location>
</feature>
<feature type="domain" description="SANT" evidence="7">
    <location>
        <begin position="212"/>
        <end position="259"/>
    </location>
</feature>
<gene>
    <name evidence="8" type="ORF">PVAP13_9NG583000</name>
</gene>
<keyword evidence="4" id="KW-0539">Nucleus</keyword>
<dbReference type="GO" id="GO:0003714">
    <property type="term" value="F:transcription corepressor activity"/>
    <property type="evidence" value="ECO:0007669"/>
    <property type="project" value="TreeGrafter"/>
</dbReference>
<dbReference type="InterPro" id="IPR056067">
    <property type="entry name" value="DUF7650"/>
</dbReference>
<evidence type="ECO:0000313" key="8">
    <source>
        <dbReference type="EMBL" id="KAG2540798.1"/>
    </source>
</evidence>
<dbReference type="InterPro" id="IPR017884">
    <property type="entry name" value="SANT_dom"/>
</dbReference>
<evidence type="ECO:0000256" key="1">
    <source>
        <dbReference type="ARBA" id="ARBA00004123"/>
    </source>
</evidence>
<dbReference type="Proteomes" id="UP000823388">
    <property type="component" value="Chromosome 9N"/>
</dbReference>
<dbReference type="Pfam" id="PF25826">
    <property type="entry name" value="DUF7952"/>
    <property type="match status" value="1"/>
</dbReference>
<proteinExistence type="predicted"/>
<comment type="caution">
    <text evidence="8">The sequence shown here is derived from an EMBL/GenBank/DDBJ whole genome shotgun (WGS) entry which is preliminary data.</text>
</comment>
<evidence type="ECO:0000256" key="5">
    <source>
        <dbReference type="SAM" id="MobiDB-lite"/>
    </source>
</evidence>
<reference evidence="8" key="1">
    <citation type="submission" date="2020-05" db="EMBL/GenBank/DDBJ databases">
        <title>WGS assembly of Panicum virgatum.</title>
        <authorList>
            <person name="Lovell J.T."/>
            <person name="Jenkins J."/>
            <person name="Shu S."/>
            <person name="Juenger T.E."/>
            <person name="Schmutz J."/>
        </authorList>
    </citation>
    <scope>NUCLEOTIDE SEQUENCE</scope>
    <source>
        <strain evidence="8">AP13</strain>
    </source>
</reference>
<dbReference type="Gene3D" id="1.10.10.60">
    <property type="entry name" value="Homeodomain-like"/>
    <property type="match status" value="1"/>
</dbReference>
<keyword evidence="2" id="KW-0805">Transcription regulation</keyword>
<keyword evidence="9" id="KW-1185">Reference proteome</keyword>
<accession>A0A8T0MVN1</accession>
<dbReference type="AlphaFoldDB" id="A0A8T0MVN1"/>
<evidence type="ECO:0000256" key="4">
    <source>
        <dbReference type="ARBA" id="ARBA00023242"/>
    </source>
</evidence>
<dbReference type="SUPFAM" id="SSF46689">
    <property type="entry name" value="Homeodomain-like"/>
    <property type="match status" value="1"/>
</dbReference>
<keyword evidence="3" id="KW-0804">Transcription</keyword>
<feature type="compositionally biased region" description="Basic and acidic residues" evidence="5">
    <location>
        <begin position="558"/>
        <end position="579"/>
    </location>
</feature>
<dbReference type="PANTHER" id="PTHR13859">
    <property type="entry name" value="ATROPHIN-RELATED"/>
    <property type="match status" value="1"/>
</dbReference>
<evidence type="ECO:0000256" key="6">
    <source>
        <dbReference type="SAM" id="SignalP"/>
    </source>
</evidence>
<evidence type="ECO:0000256" key="2">
    <source>
        <dbReference type="ARBA" id="ARBA00023015"/>
    </source>
</evidence>
<dbReference type="PANTHER" id="PTHR13859:SF21">
    <property type="entry name" value="SANT DOMAIN-CONTAINING PROTEIN"/>
    <property type="match status" value="1"/>
</dbReference>
<name>A0A8T0MVN1_PANVG</name>
<feature type="compositionally biased region" description="Polar residues" evidence="5">
    <location>
        <begin position="691"/>
        <end position="704"/>
    </location>
</feature>
<feature type="region of interest" description="Disordered" evidence="5">
    <location>
        <begin position="681"/>
        <end position="704"/>
    </location>
</feature>
<dbReference type="EMBL" id="CM029054">
    <property type="protein sequence ID" value="KAG2540798.1"/>
    <property type="molecule type" value="Genomic_DNA"/>
</dbReference>
<dbReference type="PROSITE" id="PS51293">
    <property type="entry name" value="SANT"/>
    <property type="match status" value="1"/>
</dbReference>
<keyword evidence="6" id="KW-0732">Signal</keyword>
<evidence type="ECO:0000259" key="7">
    <source>
        <dbReference type="PROSITE" id="PS51293"/>
    </source>
</evidence>
<feature type="compositionally biased region" description="Polar residues" evidence="5">
    <location>
        <begin position="115"/>
        <end position="145"/>
    </location>
</feature>
<protein>
    <recommendedName>
        <fullName evidence="7">SANT domain-containing protein</fullName>
    </recommendedName>
</protein>
<organism evidence="8 9">
    <name type="scientific">Panicum virgatum</name>
    <name type="common">Blackwell switchgrass</name>
    <dbReference type="NCBI Taxonomy" id="38727"/>
    <lineage>
        <taxon>Eukaryota</taxon>
        <taxon>Viridiplantae</taxon>
        <taxon>Streptophyta</taxon>
        <taxon>Embryophyta</taxon>
        <taxon>Tracheophyta</taxon>
        <taxon>Spermatophyta</taxon>
        <taxon>Magnoliopsida</taxon>
        <taxon>Liliopsida</taxon>
        <taxon>Poales</taxon>
        <taxon>Poaceae</taxon>
        <taxon>PACMAD clade</taxon>
        <taxon>Panicoideae</taxon>
        <taxon>Panicodae</taxon>
        <taxon>Paniceae</taxon>
        <taxon>Panicinae</taxon>
        <taxon>Panicum</taxon>
        <taxon>Panicum sect. Hiantes</taxon>
    </lineage>
</organism>
<dbReference type="InterPro" id="IPR057712">
    <property type="entry name" value="DUF7952"/>
</dbReference>
<dbReference type="InterPro" id="IPR009057">
    <property type="entry name" value="Homeodomain-like_sf"/>
</dbReference>
<feature type="region of interest" description="Disordered" evidence="5">
    <location>
        <begin position="110"/>
        <end position="145"/>
    </location>
</feature>
<comment type="subcellular location">
    <subcellularLocation>
        <location evidence="1">Nucleus</location>
    </subcellularLocation>
</comment>
<dbReference type="Pfam" id="PF24662">
    <property type="entry name" value="DUF7650"/>
    <property type="match status" value="1"/>
</dbReference>